<evidence type="ECO:0000313" key="3">
    <source>
        <dbReference type="Proteomes" id="UP001054902"/>
    </source>
</evidence>
<feature type="chain" id="PRO_5042274834" evidence="1">
    <location>
        <begin position="24"/>
        <end position="357"/>
    </location>
</feature>
<accession>A0AAD3CFX2</accession>
<organism evidence="2 3">
    <name type="scientific">Chaetoceros tenuissimus</name>
    <dbReference type="NCBI Taxonomy" id="426638"/>
    <lineage>
        <taxon>Eukaryota</taxon>
        <taxon>Sar</taxon>
        <taxon>Stramenopiles</taxon>
        <taxon>Ochrophyta</taxon>
        <taxon>Bacillariophyta</taxon>
        <taxon>Coscinodiscophyceae</taxon>
        <taxon>Chaetocerotophycidae</taxon>
        <taxon>Chaetocerotales</taxon>
        <taxon>Chaetocerotaceae</taxon>
        <taxon>Chaetoceros</taxon>
    </lineage>
</organism>
<dbReference type="Pfam" id="PF11998">
    <property type="entry name" value="DUF3493"/>
    <property type="match status" value="1"/>
</dbReference>
<feature type="signal peptide" evidence="1">
    <location>
        <begin position="1"/>
        <end position="23"/>
    </location>
</feature>
<proteinExistence type="predicted"/>
<dbReference type="InterPro" id="IPR021883">
    <property type="entry name" value="LPA1-like"/>
</dbReference>
<keyword evidence="1" id="KW-0732">Signal</keyword>
<keyword evidence="3" id="KW-1185">Reference proteome</keyword>
<dbReference type="Proteomes" id="UP001054902">
    <property type="component" value="Unassembled WGS sequence"/>
</dbReference>
<dbReference type="PANTHER" id="PTHR35498:SF1">
    <property type="entry name" value="LOW PSII ACCUMULATION-LIKE PROTEIN"/>
    <property type="match status" value="1"/>
</dbReference>
<protein>
    <submittedName>
        <fullName evidence="2">Uncharacterized protein</fullName>
    </submittedName>
</protein>
<name>A0AAD3CFX2_9STRA</name>
<gene>
    <name evidence="2" type="ORF">CTEN210_01846</name>
</gene>
<dbReference type="AlphaFoldDB" id="A0AAD3CFX2"/>
<evidence type="ECO:0000313" key="2">
    <source>
        <dbReference type="EMBL" id="GFH45372.1"/>
    </source>
</evidence>
<dbReference type="EMBL" id="BLLK01000020">
    <property type="protein sequence ID" value="GFH45372.1"/>
    <property type="molecule type" value="Genomic_DNA"/>
</dbReference>
<sequence length="357" mass="39000">MKISNRALTSSLLCLLSSSAVSAFQPSIRSSIATRDAFTSSSKLFVEPPPVRNKPNPDANLTPVEQEQLAQTFGGYTVKQRLREEVESPFRKVRLIFFASSAGSALTALYFSALSALKAYMGNFADAPPLEEALTSCAINIGGAIVCGLLAYRDYQAGQANLERIARGGKLAKLAVSSATAVDNEKMVVRTLSDYRRNARVLICAGGKEYIENVCKSLNADQLSDENNLPQLIDDVDLLVVPVLLTDENNVGDTKTTWYETIPGENDKNFDPSRSESVVAYPWNNAAWADYLKSEIETAKKQGFDVLQKGITITVKKNGKILRRATGFPRWNDLVGTMEVMDGSKFGMPGDDERYGA</sequence>
<comment type="caution">
    <text evidence="2">The sequence shown here is derived from an EMBL/GenBank/DDBJ whole genome shotgun (WGS) entry which is preliminary data.</text>
</comment>
<reference evidence="2 3" key="1">
    <citation type="journal article" date="2021" name="Sci. Rep.">
        <title>The genome of the diatom Chaetoceros tenuissimus carries an ancient integrated fragment of an extant virus.</title>
        <authorList>
            <person name="Hongo Y."/>
            <person name="Kimura K."/>
            <person name="Takaki Y."/>
            <person name="Yoshida Y."/>
            <person name="Baba S."/>
            <person name="Kobayashi G."/>
            <person name="Nagasaki K."/>
            <person name="Hano T."/>
            <person name="Tomaru Y."/>
        </authorList>
    </citation>
    <scope>NUCLEOTIDE SEQUENCE [LARGE SCALE GENOMIC DNA]</scope>
    <source>
        <strain evidence="2 3">NIES-3715</strain>
    </source>
</reference>
<evidence type="ECO:0000256" key="1">
    <source>
        <dbReference type="SAM" id="SignalP"/>
    </source>
</evidence>
<dbReference type="PANTHER" id="PTHR35498">
    <property type="entry name" value="PROTEIN LOW PSII ACCUMULATION 1, CHLOROPLASTIC"/>
    <property type="match status" value="1"/>
</dbReference>